<dbReference type="AlphaFoldDB" id="A0A8E2F4D9"/>
<accession>A0A8E2F4D9</accession>
<name>A0A8E2F4D9_9PEZI</name>
<evidence type="ECO:0000313" key="2">
    <source>
        <dbReference type="Proteomes" id="UP000250140"/>
    </source>
</evidence>
<dbReference type="EMBL" id="KV749371">
    <property type="protein sequence ID" value="OCL09748.1"/>
    <property type="molecule type" value="Genomic_DNA"/>
</dbReference>
<dbReference type="Proteomes" id="UP000250140">
    <property type="component" value="Unassembled WGS sequence"/>
</dbReference>
<protein>
    <submittedName>
        <fullName evidence="1">Uncharacterized protein</fullName>
    </submittedName>
</protein>
<keyword evidence="2" id="KW-1185">Reference proteome</keyword>
<dbReference type="OrthoDB" id="4874998at2759"/>
<evidence type="ECO:0000313" key="1">
    <source>
        <dbReference type="EMBL" id="OCL09748.1"/>
    </source>
</evidence>
<reference evidence="1 2" key="1">
    <citation type="journal article" date="2016" name="Nat. Commun.">
        <title>Ectomycorrhizal ecology is imprinted in the genome of the dominant symbiotic fungus Cenococcum geophilum.</title>
        <authorList>
            <consortium name="DOE Joint Genome Institute"/>
            <person name="Peter M."/>
            <person name="Kohler A."/>
            <person name="Ohm R.A."/>
            <person name="Kuo A."/>
            <person name="Krutzmann J."/>
            <person name="Morin E."/>
            <person name="Arend M."/>
            <person name="Barry K.W."/>
            <person name="Binder M."/>
            <person name="Choi C."/>
            <person name="Clum A."/>
            <person name="Copeland A."/>
            <person name="Grisel N."/>
            <person name="Haridas S."/>
            <person name="Kipfer T."/>
            <person name="LaButti K."/>
            <person name="Lindquist E."/>
            <person name="Lipzen A."/>
            <person name="Maire R."/>
            <person name="Meier B."/>
            <person name="Mihaltcheva S."/>
            <person name="Molinier V."/>
            <person name="Murat C."/>
            <person name="Poggeler S."/>
            <person name="Quandt C.A."/>
            <person name="Sperisen C."/>
            <person name="Tritt A."/>
            <person name="Tisserant E."/>
            <person name="Crous P.W."/>
            <person name="Henrissat B."/>
            <person name="Nehls U."/>
            <person name="Egli S."/>
            <person name="Spatafora J.W."/>
            <person name="Grigoriev I.V."/>
            <person name="Martin F.M."/>
        </authorList>
    </citation>
    <scope>NUCLEOTIDE SEQUENCE [LARGE SCALE GENOMIC DNA]</scope>
    <source>
        <strain evidence="1 2">CBS 207.34</strain>
    </source>
</reference>
<organism evidence="1 2">
    <name type="scientific">Glonium stellatum</name>
    <dbReference type="NCBI Taxonomy" id="574774"/>
    <lineage>
        <taxon>Eukaryota</taxon>
        <taxon>Fungi</taxon>
        <taxon>Dikarya</taxon>
        <taxon>Ascomycota</taxon>
        <taxon>Pezizomycotina</taxon>
        <taxon>Dothideomycetes</taxon>
        <taxon>Pleosporomycetidae</taxon>
        <taxon>Gloniales</taxon>
        <taxon>Gloniaceae</taxon>
        <taxon>Glonium</taxon>
    </lineage>
</organism>
<sequence>MAALKQDRPDLLDSVLKAHGGLERWSQIKSIDLTWNFSGWLLAAKGYPEHYQPTITINTEKQIAILRRLGGGPDDKFMFTPERTWIERRDGSVSISRDNPRASFAGHTRTTPWDDLHLTYFVGYAVYNYLVTPFCFTWPGFQTRELPEHEEHGQWWRVLEVTYPDSFATHTKVQKFYFDGNFMLQRLDYVTDVAGGIVAHYCYDHKEVGGIVFPMLRRVVRRIPETNESVAGGPSSFILDYCELVLKEEDGKEIVNRKAFADIAP</sequence>
<gene>
    <name evidence="1" type="ORF">AOQ84DRAFT_403728</name>
</gene>
<proteinExistence type="predicted"/>